<evidence type="ECO:0000256" key="7">
    <source>
        <dbReference type="ARBA" id="ARBA00023125"/>
    </source>
</evidence>
<dbReference type="InterPro" id="IPR003593">
    <property type="entry name" value="AAA+_ATPase"/>
</dbReference>
<evidence type="ECO:0000256" key="5">
    <source>
        <dbReference type="ARBA" id="ARBA00022801"/>
    </source>
</evidence>
<sequence>MALEWGSLAQRVATEDASLADFLERLLNTEVAAREERKRQVLTKLATLPSVRTLEQYDFGFASGAPRMQIQELGSLAFIERAENVVLLGPSGVGKTHLATALAYRATQAGIKSRFLTAADLMMQLATARQQGRLREYFNRAVMGPRLLVVDEIGYLTFGREEANLFFNVVAKRYERGSMVLTSNLPFAQWATAFADDQTLTAAMLDRLLHHAHIVQITGESYRLKDKRRAGQTNGRAAAKAAG</sequence>
<evidence type="ECO:0000256" key="4">
    <source>
        <dbReference type="ARBA" id="ARBA00022741"/>
    </source>
</evidence>
<dbReference type="Pfam" id="PF01695">
    <property type="entry name" value="IstB_IS21"/>
    <property type="match status" value="1"/>
</dbReference>
<dbReference type="InterPro" id="IPR047661">
    <property type="entry name" value="IstB"/>
</dbReference>
<evidence type="ECO:0000256" key="1">
    <source>
        <dbReference type="ARBA" id="ARBA00008059"/>
    </source>
</evidence>
<evidence type="ECO:0000256" key="11">
    <source>
        <dbReference type="ARBA" id="ARBA00048778"/>
    </source>
</evidence>
<dbReference type="Proteomes" id="UP000257139">
    <property type="component" value="Plasmid CBM2594_p"/>
</dbReference>
<dbReference type="FunFam" id="3.40.50.300:FF:000606">
    <property type="entry name" value="IS100 transposase orfB"/>
    <property type="match status" value="1"/>
</dbReference>
<dbReference type="GO" id="GO:0005524">
    <property type="term" value="F:ATP binding"/>
    <property type="evidence" value="ECO:0007669"/>
    <property type="project" value="UniProtKB-KW"/>
</dbReference>
<geneLocation type="plasmid" evidence="16">
    <name>CBM2636p</name>
</geneLocation>
<evidence type="ECO:0000313" key="15">
    <source>
        <dbReference type="EMBL" id="SPC25467.1"/>
    </source>
</evidence>
<evidence type="ECO:0000313" key="18">
    <source>
        <dbReference type="Proteomes" id="UP000256297"/>
    </source>
</evidence>
<dbReference type="Proteomes" id="UP000254259">
    <property type="component" value="Plasmid CBM2636p"/>
</dbReference>
<comment type="similarity">
    <text evidence="1">Belongs to the IS21/IS1162 putative ATP-binding protein family.</text>
</comment>
<reference evidence="17 18" key="1">
    <citation type="submission" date="2018-01" db="EMBL/GenBank/DDBJ databases">
        <authorList>
            <person name="Clerissi C."/>
        </authorList>
    </citation>
    <scope>NUCLEOTIDE SEQUENCE [LARGE SCALE GENOMIC DNA]</scope>
    <source>
        <strain evidence="14">Cupriavidus taiwanensis LMG 19430</strain>
        <strain evidence="13">Cupriavidus taiwanensis STM 3521</strain>
        <strain evidence="15">Cupriavidus taiwanensis STM 6021</strain>
        <strain evidence="16">Cupriavidus taiwanensis SWF 66322</strain>
        <plasmid evidence="19">cbm2586_p</plasmid>
        <plasmid evidence="18">cbm2589_p</plasmid>
        <plasmid evidence="16">CBM2636p</plasmid>
        <plasmid evidence="17">cbm2636p</plasmid>
    </source>
</reference>
<dbReference type="Proteomes" id="UP000256297">
    <property type="component" value="Plasmid CBM2589_p"/>
</dbReference>
<dbReference type="GO" id="GO:1990077">
    <property type="term" value="C:primosome complex"/>
    <property type="evidence" value="ECO:0007669"/>
    <property type="project" value="UniProtKB-KW"/>
</dbReference>
<keyword evidence="7" id="KW-0238">DNA-binding</keyword>
<keyword evidence="6 16" id="KW-0067">ATP-binding</keyword>
<evidence type="ECO:0000256" key="9">
    <source>
        <dbReference type="ARBA" id="ARBA00044977"/>
    </source>
</evidence>
<dbReference type="AlphaFoldDB" id="A0A375CM95"/>
<keyword evidence="3" id="KW-0235">DNA replication</keyword>
<protein>
    <recommendedName>
        <fullName evidence="9">Replicative helicase loader DnaC</fullName>
    </recommendedName>
    <alternativeName>
        <fullName evidence="10">DNA replication protein DnaC</fullName>
    </alternativeName>
</protein>
<evidence type="ECO:0000313" key="17">
    <source>
        <dbReference type="Proteomes" id="UP000254259"/>
    </source>
</evidence>
<accession>A0A375CM95</accession>
<dbReference type="Proteomes" id="UP000257016">
    <property type="component" value="Unassembled WGS sequence"/>
</dbReference>
<dbReference type="PANTHER" id="PTHR30050">
    <property type="entry name" value="CHROMOSOMAL REPLICATION INITIATOR PROTEIN DNAA"/>
    <property type="match status" value="1"/>
</dbReference>
<evidence type="ECO:0000256" key="2">
    <source>
        <dbReference type="ARBA" id="ARBA00022515"/>
    </source>
</evidence>
<keyword evidence="2" id="KW-0639">Primosome</keyword>
<dbReference type="PIRSF" id="PIRSF003073">
    <property type="entry name" value="DNAC_TnpB_IstB"/>
    <property type="match status" value="1"/>
</dbReference>
<evidence type="ECO:0000313" key="19">
    <source>
        <dbReference type="Proteomes" id="UP000257016"/>
    </source>
</evidence>
<dbReference type="SUPFAM" id="SSF52540">
    <property type="entry name" value="P-loop containing nucleoside triphosphate hydrolases"/>
    <property type="match status" value="1"/>
</dbReference>
<evidence type="ECO:0000259" key="12">
    <source>
        <dbReference type="SMART" id="SM00382"/>
    </source>
</evidence>
<evidence type="ECO:0000256" key="3">
    <source>
        <dbReference type="ARBA" id="ARBA00022705"/>
    </source>
</evidence>
<dbReference type="EMBL" id="OFSN01000034">
    <property type="protein sequence ID" value="SOY77456.1"/>
    <property type="molecule type" value="Genomic_DNA"/>
</dbReference>
<evidence type="ECO:0000313" key="16">
    <source>
        <dbReference type="EMBL" id="SPD69401.1"/>
    </source>
</evidence>
<evidence type="ECO:0000256" key="8">
    <source>
        <dbReference type="ARBA" id="ARBA00038338"/>
    </source>
</evidence>
<comment type="catalytic activity">
    <reaction evidence="11">
        <text>ATP + H2O = ADP + phosphate + H(+)</text>
        <dbReference type="Rhea" id="RHEA:13065"/>
        <dbReference type="ChEBI" id="CHEBI:15377"/>
        <dbReference type="ChEBI" id="CHEBI:15378"/>
        <dbReference type="ChEBI" id="CHEBI:30616"/>
        <dbReference type="ChEBI" id="CHEBI:43474"/>
        <dbReference type="ChEBI" id="CHEBI:456216"/>
    </reaction>
    <physiologicalReaction direction="left-to-right" evidence="11">
        <dbReference type="Rhea" id="RHEA:13066"/>
    </physiologicalReaction>
</comment>
<evidence type="ECO:0000256" key="6">
    <source>
        <dbReference type="ARBA" id="ARBA00022840"/>
    </source>
</evidence>
<dbReference type="PANTHER" id="PTHR30050:SF9">
    <property type="entry name" value="DNA REPLICATION PROTEIN DNAC"/>
    <property type="match status" value="1"/>
</dbReference>
<dbReference type="OMA" id="YLPMDRE"/>
<keyword evidence="4" id="KW-0547">Nucleotide-binding</keyword>
<proteinExistence type="inferred from homology"/>
<evidence type="ECO:0000313" key="14">
    <source>
        <dbReference type="EMBL" id="SOY77456.1"/>
    </source>
</evidence>
<dbReference type="NCBIfam" id="NF038214">
    <property type="entry name" value="IS21_help_AAA"/>
    <property type="match status" value="1"/>
</dbReference>
<keyword evidence="16" id="KW-0614">Plasmid</keyword>
<dbReference type="PRINTS" id="PR00300">
    <property type="entry name" value="CLPPROTEASEA"/>
</dbReference>
<dbReference type="EMBL" id="LT984815">
    <property type="protein sequence ID" value="SPD69401.1"/>
    <property type="molecule type" value="Genomic_DNA"/>
</dbReference>
<evidence type="ECO:0000313" key="13">
    <source>
        <dbReference type="EMBL" id="SOY75379.1"/>
    </source>
</evidence>
<dbReference type="GO" id="GO:0006269">
    <property type="term" value="P:DNA replication, synthesis of primer"/>
    <property type="evidence" value="ECO:0007669"/>
    <property type="project" value="UniProtKB-KW"/>
</dbReference>
<geneLocation type="plasmid" evidence="18">
    <name>cbm2589_p</name>
</geneLocation>
<dbReference type="GO" id="GO:0016787">
    <property type="term" value="F:hydrolase activity"/>
    <property type="evidence" value="ECO:0007669"/>
    <property type="project" value="UniProtKB-KW"/>
</dbReference>
<gene>
    <name evidence="16" type="primary">istB</name>
    <name evidence="14" type="ORF">CBM2586_P150003</name>
    <name evidence="13" type="ORF">CBM2589_P150003</name>
    <name evidence="15" type="ORF">CBM2594_P70002</name>
    <name evidence="16" type="ORF">CBM2636_P20088</name>
</gene>
<dbReference type="GO" id="GO:0003677">
    <property type="term" value="F:DNA binding"/>
    <property type="evidence" value="ECO:0007669"/>
    <property type="project" value="UniProtKB-KW"/>
</dbReference>
<dbReference type="SMART" id="SM00382">
    <property type="entry name" value="AAA"/>
    <property type="match status" value="1"/>
</dbReference>
<dbReference type="InterPro" id="IPR028350">
    <property type="entry name" value="DNAC/IstB-like"/>
</dbReference>
<dbReference type="InterPro" id="IPR001270">
    <property type="entry name" value="ClpA/B"/>
</dbReference>
<dbReference type="EMBL" id="OFSP01000046">
    <property type="protein sequence ID" value="SOY75379.1"/>
    <property type="molecule type" value="Genomic_DNA"/>
</dbReference>
<name>A0A375CM95_9BURK</name>
<organism evidence="15">
    <name type="scientific">Cupriavidus taiwanensis</name>
    <dbReference type="NCBI Taxonomy" id="164546"/>
    <lineage>
        <taxon>Bacteria</taxon>
        <taxon>Pseudomonadati</taxon>
        <taxon>Pseudomonadota</taxon>
        <taxon>Betaproteobacteria</taxon>
        <taxon>Burkholderiales</taxon>
        <taxon>Burkholderiaceae</taxon>
        <taxon>Cupriavidus</taxon>
    </lineage>
</organism>
<evidence type="ECO:0000256" key="10">
    <source>
        <dbReference type="ARBA" id="ARBA00045009"/>
    </source>
</evidence>
<feature type="domain" description="AAA+ ATPase" evidence="12">
    <location>
        <begin position="81"/>
        <end position="218"/>
    </location>
</feature>
<keyword evidence="5" id="KW-0378">Hydrolase</keyword>
<comment type="similarity">
    <text evidence="8">Belongs to the DnaC family.</text>
</comment>
<geneLocation type="plasmid" evidence="19">
    <name>cbm2586_p</name>
</geneLocation>
<dbReference type="EMBL" id="OGUU01000042">
    <property type="protein sequence ID" value="SPC25467.1"/>
    <property type="molecule type" value="Genomic_DNA"/>
</dbReference>
<dbReference type="InterPro" id="IPR002611">
    <property type="entry name" value="IstB_ATP-bd"/>
</dbReference>
<dbReference type="Gene3D" id="3.40.50.300">
    <property type="entry name" value="P-loop containing nucleotide triphosphate hydrolases"/>
    <property type="match status" value="1"/>
</dbReference>
<dbReference type="NCBIfam" id="NF006616">
    <property type="entry name" value="PRK09183.1"/>
    <property type="match status" value="1"/>
</dbReference>
<dbReference type="InterPro" id="IPR027417">
    <property type="entry name" value="P-loop_NTPase"/>
</dbReference>
<dbReference type="CDD" id="cd00009">
    <property type="entry name" value="AAA"/>
    <property type="match status" value="1"/>
</dbReference>
<geneLocation type="plasmid" evidence="17">
    <name>cbm2636p</name>
</geneLocation>